<dbReference type="Proteomes" id="UP001434883">
    <property type="component" value="Unassembled WGS sequence"/>
</dbReference>
<evidence type="ECO:0000313" key="2">
    <source>
        <dbReference type="EMBL" id="MEQ2193233.1"/>
    </source>
</evidence>
<keyword evidence="1" id="KW-0472">Membrane</keyword>
<keyword evidence="1" id="KW-1133">Transmembrane helix</keyword>
<keyword evidence="3" id="KW-1185">Reference proteome</keyword>
<reference evidence="2 3" key="1">
    <citation type="submission" date="2021-06" db="EMBL/GenBank/DDBJ databases">
        <authorList>
            <person name="Palmer J.M."/>
        </authorList>
    </citation>
    <scope>NUCLEOTIDE SEQUENCE [LARGE SCALE GENOMIC DNA]</scope>
    <source>
        <strain evidence="2 3">XC_2019</strain>
        <tissue evidence="2">Muscle</tissue>
    </source>
</reference>
<evidence type="ECO:0000256" key="1">
    <source>
        <dbReference type="SAM" id="Phobius"/>
    </source>
</evidence>
<proteinExistence type="predicted"/>
<accession>A0ABV0QBM9</accession>
<name>A0ABV0QBM9_9TELE</name>
<keyword evidence="1" id="KW-0812">Transmembrane</keyword>
<feature type="transmembrane region" description="Helical" evidence="1">
    <location>
        <begin position="20"/>
        <end position="41"/>
    </location>
</feature>
<sequence length="143" mass="15894">MYINVPFKFFAGQGCDVKIILSFIFYTAYSIVCHGGAGAYLQRSVGERQSTPWTGRQLITGQQRDILDKQPHTHSFTPKGNLERPTNSHVFGLWEEAGVPGENPCMNRENMQTPCRMTPGRESNPTVILTAPPCSPVLKLAKL</sequence>
<dbReference type="EMBL" id="JAHRIN010006998">
    <property type="protein sequence ID" value="MEQ2193233.1"/>
    <property type="molecule type" value="Genomic_DNA"/>
</dbReference>
<protein>
    <submittedName>
        <fullName evidence="2">Uncharacterized protein</fullName>
    </submittedName>
</protein>
<organism evidence="2 3">
    <name type="scientific">Xenoophorus captivus</name>
    <dbReference type="NCBI Taxonomy" id="1517983"/>
    <lineage>
        <taxon>Eukaryota</taxon>
        <taxon>Metazoa</taxon>
        <taxon>Chordata</taxon>
        <taxon>Craniata</taxon>
        <taxon>Vertebrata</taxon>
        <taxon>Euteleostomi</taxon>
        <taxon>Actinopterygii</taxon>
        <taxon>Neopterygii</taxon>
        <taxon>Teleostei</taxon>
        <taxon>Neoteleostei</taxon>
        <taxon>Acanthomorphata</taxon>
        <taxon>Ovalentaria</taxon>
        <taxon>Atherinomorphae</taxon>
        <taxon>Cyprinodontiformes</taxon>
        <taxon>Goodeidae</taxon>
        <taxon>Xenoophorus</taxon>
    </lineage>
</organism>
<gene>
    <name evidence="2" type="ORF">XENOCAPTIV_027214</name>
</gene>
<evidence type="ECO:0000313" key="3">
    <source>
        <dbReference type="Proteomes" id="UP001434883"/>
    </source>
</evidence>
<comment type="caution">
    <text evidence="2">The sequence shown here is derived from an EMBL/GenBank/DDBJ whole genome shotgun (WGS) entry which is preliminary data.</text>
</comment>